<evidence type="ECO:0000313" key="3">
    <source>
        <dbReference type="EMBL" id="UYT11223.1"/>
    </source>
</evidence>
<feature type="transmembrane region" description="Helical" evidence="1">
    <location>
        <begin position="80"/>
        <end position="97"/>
    </location>
</feature>
<evidence type="ECO:0000256" key="1">
    <source>
        <dbReference type="SAM" id="Phobius"/>
    </source>
</evidence>
<keyword evidence="1" id="KW-0812">Transmembrane</keyword>
<dbReference type="AlphaFoldDB" id="A0A1I4F8Q9"/>
<accession>A0A1I4F8Q9</accession>
<evidence type="ECO:0000313" key="4">
    <source>
        <dbReference type="Proteomes" id="UP000181969"/>
    </source>
</evidence>
<dbReference type="RefSeq" id="WP_017370677.1">
    <property type="nucleotide sequence ID" value="NZ_CAXVJC010000001.1"/>
</dbReference>
<dbReference type="Proteomes" id="UP001164042">
    <property type="component" value="Chromosome"/>
</dbReference>
<sequence length="107" mass="11659">MKQRIGSIVGLFLVSLLWLSVNPGSVVAASSLEGYGQTGFYGQYQKPSEHGAGDLTDQEKAESGIIKSEKIPNAGDAPKMQYVLIAVLPLLLMSFYFKQLHNETRQG</sequence>
<keyword evidence="1" id="KW-1133">Transmembrane helix</keyword>
<protein>
    <submittedName>
        <fullName evidence="2">Uncharacterized protein</fullName>
    </submittedName>
</protein>
<reference evidence="3" key="2">
    <citation type="submission" date="2022-10" db="EMBL/GenBank/DDBJ databases">
        <title>Genome assembly of Lactococcus garvieae isolates from cricket gut.</title>
        <authorList>
            <person name="Luecke A.R."/>
            <person name="Brown A.M.V."/>
            <person name="Wakeman C.A."/>
        </authorList>
    </citation>
    <scope>NUCLEOTIDE SEQUENCE</scope>
    <source>
        <strain evidence="3">Alexii-11_2</strain>
    </source>
</reference>
<keyword evidence="1" id="KW-0472">Membrane</keyword>
<dbReference type="EMBL" id="FOTJ01000001">
    <property type="protein sequence ID" value="SFL13680.1"/>
    <property type="molecule type" value="Genomic_DNA"/>
</dbReference>
<reference evidence="2 4" key="1">
    <citation type="submission" date="2016-10" db="EMBL/GenBank/DDBJ databases">
        <authorList>
            <person name="de Groot N.N."/>
        </authorList>
    </citation>
    <scope>NUCLEOTIDE SEQUENCE [LARGE SCALE GENOMIC DNA]</scope>
    <source>
        <strain evidence="2 4">M79</strain>
    </source>
</reference>
<dbReference type="Proteomes" id="UP000181969">
    <property type="component" value="Unassembled WGS sequence"/>
</dbReference>
<dbReference type="OrthoDB" id="9888107at2"/>
<name>A0A1I4F8Q9_9LACT</name>
<proteinExistence type="predicted"/>
<gene>
    <name evidence="3" type="ORF">OF801_04540</name>
    <name evidence="2" type="ORF">SAMN05216438_101468</name>
</gene>
<evidence type="ECO:0000313" key="2">
    <source>
        <dbReference type="EMBL" id="SFL13680.1"/>
    </source>
</evidence>
<organism evidence="2 4">
    <name type="scientific">Lactococcus garvieae</name>
    <dbReference type="NCBI Taxonomy" id="1363"/>
    <lineage>
        <taxon>Bacteria</taxon>
        <taxon>Bacillati</taxon>
        <taxon>Bacillota</taxon>
        <taxon>Bacilli</taxon>
        <taxon>Lactobacillales</taxon>
        <taxon>Streptococcaceae</taxon>
        <taxon>Lactococcus</taxon>
    </lineage>
</organism>
<dbReference type="EMBL" id="CP109635">
    <property type="protein sequence ID" value="UYT11223.1"/>
    <property type="molecule type" value="Genomic_DNA"/>
</dbReference>